<sequence length="442" mass="50579">MQRSNLFFLLGSCLVLVLFIQSCATIGPKKLSRNIHKKIAASEIFDQYFLGFYLYDLSTKEVLYQKNADRYFTPASNTKLFTFYAGLKILGDSVPALKYIVKNDSLIFWGTGDPSLLHPDTLTSPTLTFLKNRSEKLYYSDKNYAGTKFGPGWAWDDYNDSYSAEITTLPIFGNLVRFDASGNKELPKTFPHYFEDSLQVFTSYTTNGNLIQREVDGNQFTYFVLKDSIEKQLKIPFKYQPEIITSFLADTLEKNISYASLPFDTLSHTLYGGSMDSLFKKMLHVSDNFIAEQILMMCSQQTLDTMDLKGIIKFVKENYLADLPDEPIWVDGSGLSRYNLFTPRTIAGLLEKIYQEMPQPRLFELMPHGGDQGTLENWYLAGKPYVFAKTGTLRHNHCLSGYLLTDSGKTLIFSFMHNNYPFSSSITKPEMETILRYVSEHY</sequence>
<dbReference type="PANTHER" id="PTHR30023:SF0">
    <property type="entry name" value="PENICILLIN-SENSITIVE CARBOXYPEPTIDASE A"/>
    <property type="match status" value="1"/>
</dbReference>
<keyword evidence="3" id="KW-0121">Carboxypeptidase</keyword>
<evidence type="ECO:0000256" key="2">
    <source>
        <dbReference type="ARBA" id="ARBA00022801"/>
    </source>
</evidence>
<proteinExistence type="inferred from homology"/>
<organism evidence="3 4">
    <name type="scientific">Splendidivirga corallicola</name>
    <dbReference type="NCBI Taxonomy" id="3051826"/>
    <lineage>
        <taxon>Bacteria</taxon>
        <taxon>Pseudomonadati</taxon>
        <taxon>Bacteroidota</taxon>
        <taxon>Cytophagia</taxon>
        <taxon>Cytophagales</taxon>
        <taxon>Splendidivirgaceae</taxon>
        <taxon>Splendidivirga</taxon>
    </lineage>
</organism>
<comment type="similarity">
    <text evidence="1">Belongs to the peptidase S13 family.</text>
</comment>
<dbReference type="PROSITE" id="PS51257">
    <property type="entry name" value="PROKAR_LIPOPROTEIN"/>
    <property type="match status" value="1"/>
</dbReference>
<keyword evidence="4" id="KW-1185">Reference proteome</keyword>
<gene>
    <name evidence="3" type="ORF">QQ008_11610</name>
</gene>
<dbReference type="EC" id="3.4.16.4" evidence="3"/>
<dbReference type="Proteomes" id="UP001172082">
    <property type="component" value="Unassembled WGS sequence"/>
</dbReference>
<dbReference type="Pfam" id="PF02113">
    <property type="entry name" value="Peptidase_S13"/>
    <property type="match status" value="1"/>
</dbReference>
<dbReference type="InterPro" id="IPR000667">
    <property type="entry name" value="Peptidase_S13"/>
</dbReference>
<evidence type="ECO:0000313" key="4">
    <source>
        <dbReference type="Proteomes" id="UP001172082"/>
    </source>
</evidence>
<dbReference type="EMBL" id="JAUJEA010000003">
    <property type="protein sequence ID" value="MDN5202018.1"/>
    <property type="molecule type" value="Genomic_DNA"/>
</dbReference>
<name>A0ABT8KNJ5_9BACT</name>
<evidence type="ECO:0000313" key="3">
    <source>
        <dbReference type="EMBL" id="MDN5202018.1"/>
    </source>
</evidence>
<dbReference type="PANTHER" id="PTHR30023">
    <property type="entry name" value="D-ALANYL-D-ALANINE CARBOXYPEPTIDASE"/>
    <property type="match status" value="1"/>
</dbReference>
<dbReference type="Gene3D" id="3.40.710.10">
    <property type="entry name" value="DD-peptidase/beta-lactamase superfamily"/>
    <property type="match status" value="2"/>
</dbReference>
<protein>
    <submittedName>
        <fullName evidence="3">D-alanyl-D-alanine carboxypeptidase</fullName>
        <ecNumber evidence="3">3.4.16.4</ecNumber>
    </submittedName>
</protein>
<dbReference type="GO" id="GO:0009002">
    <property type="term" value="F:serine-type D-Ala-D-Ala carboxypeptidase activity"/>
    <property type="evidence" value="ECO:0007669"/>
    <property type="project" value="UniProtKB-EC"/>
</dbReference>
<accession>A0ABT8KNJ5</accession>
<keyword evidence="2 3" id="KW-0378">Hydrolase</keyword>
<dbReference type="InterPro" id="IPR012338">
    <property type="entry name" value="Beta-lactam/transpept-like"/>
</dbReference>
<comment type="caution">
    <text evidence="3">The sequence shown here is derived from an EMBL/GenBank/DDBJ whole genome shotgun (WGS) entry which is preliminary data.</text>
</comment>
<dbReference type="RefSeq" id="WP_346752042.1">
    <property type="nucleotide sequence ID" value="NZ_JAUJEA010000003.1"/>
</dbReference>
<keyword evidence="3" id="KW-0645">Protease</keyword>
<evidence type="ECO:0000256" key="1">
    <source>
        <dbReference type="ARBA" id="ARBA00006096"/>
    </source>
</evidence>
<dbReference type="SUPFAM" id="SSF56601">
    <property type="entry name" value="beta-lactamase/transpeptidase-like"/>
    <property type="match status" value="1"/>
</dbReference>
<dbReference type="PRINTS" id="PR00922">
    <property type="entry name" value="DADACBPTASE3"/>
</dbReference>
<reference evidence="3" key="1">
    <citation type="submission" date="2023-06" db="EMBL/GenBank/DDBJ databases">
        <title>Genomic of Parafulvivirga corallium.</title>
        <authorList>
            <person name="Wang G."/>
        </authorList>
    </citation>
    <scope>NUCLEOTIDE SEQUENCE</scope>
    <source>
        <strain evidence="3">BMA10</strain>
    </source>
</reference>